<comment type="caution">
    <text evidence="1">The sequence shown here is derived from an EMBL/GenBank/DDBJ whole genome shotgun (WGS) entry which is preliminary data.</text>
</comment>
<keyword evidence="2" id="KW-1185">Reference proteome</keyword>
<evidence type="ECO:0000313" key="2">
    <source>
        <dbReference type="Proteomes" id="UP000828390"/>
    </source>
</evidence>
<sequence>MVKLYSDVLSGFSTDILDDSYAHLYTADCKWPPRVDVMYVCGNIITFINGTFQCDYGAGNASRLRAGTHVLNTLSYMSLALRK</sequence>
<accession>A0A9D3XZC5</accession>
<protein>
    <submittedName>
        <fullName evidence="1">Uncharacterized protein</fullName>
    </submittedName>
</protein>
<name>A0A9D3XZC5_DREPO</name>
<dbReference type="EMBL" id="JAIWYP010000055">
    <property type="protein sequence ID" value="KAH3690734.1"/>
    <property type="molecule type" value="Genomic_DNA"/>
</dbReference>
<dbReference type="AlphaFoldDB" id="A0A9D3XZC5"/>
<proteinExistence type="predicted"/>
<reference evidence="1" key="1">
    <citation type="journal article" date="2019" name="bioRxiv">
        <title>The Genome of the Zebra Mussel, Dreissena polymorpha: A Resource for Invasive Species Research.</title>
        <authorList>
            <person name="McCartney M.A."/>
            <person name="Auch B."/>
            <person name="Kono T."/>
            <person name="Mallez S."/>
            <person name="Zhang Y."/>
            <person name="Obille A."/>
            <person name="Becker A."/>
            <person name="Abrahante J.E."/>
            <person name="Garbe J."/>
            <person name="Badalamenti J.P."/>
            <person name="Herman A."/>
            <person name="Mangelson H."/>
            <person name="Liachko I."/>
            <person name="Sullivan S."/>
            <person name="Sone E.D."/>
            <person name="Koren S."/>
            <person name="Silverstein K.A.T."/>
            <person name="Beckman K.B."/>
            <person name="Gohl D.M."/>
        </authorList>
    </citation>
    <scope>NUCLEOTIDE SEQUENCE</scope>
    <source>
        <strain evidence="1">Duluth1</strain>
        <tissue evidence="1">Whole animal</tissue>
    </source>
</reference>
<organism evidence="1 2">
    <name type="scientific">Dreissena polymorpha</name>
    <name type="common">Zebra mussel</name>
    <name type="synonym">Mytilus polymorpha</name>
    <dbReference type="NCBI Taxonomy" id="45954"/>
    <lineage>
        <taxon>Eukaryota</taxon>
        <taxon>Metazoa</taxon>
        <taxon>Spiralia</taxon>
        <taxon>Lophotrochozoa</taxon>
        <taxon>Mollusca</taxon>
        <taxon>Bivalvia</taxon>
        <taxon>Autobranchia</taxon>
        <taxon>Heteroconchia</taxon>
        <taxon>Euheterodonta</taxon>
        <taxon>Imparidentia</taxon>
        <taxon>Neoheterodontei</taxon>
        <taxon>Myida</taxon>
        <taxon>Dreissenoidea</taxon>
        <taxon>Dreissenidae</taxon>
        <taxon>Dreissena</taxon>
    </lineage>
</organism>
<dbReference type="Proteomes" id="UP000828390">
    <property type="component" value="Unassembled WGS sequence"/>
</dbReference>
<gene>
    <name evidence="1" type="ORF">DPMN_192969</name>
</gene>
<evidence type="ECO:0000313" key="1">
    <source>
        <dbReference type="EMBL" id="KAH3690734.1"/>
    </source>
</evidence>
<reference evidence="1" key="2">
    <citation type="submission" date="2020-11" db="EMBL/GenBank/DDBJ databases">
        <authorList>
            <person name="McCartney M.A."/>
            <person name="Auch B."/>
            <person name="Kono T."/>
            <person name="Mallez S."/>
            <person name="Becker A."/>
            <person name="Gohl D.M."/>
            <person name="Silverstein K.A.T."/>
            <person name="Koren S."/>
            <person name="Bechman K.B."/>
            <person name="Herman A."/>
            <person name="Abrahante J.E."/>
            <person name="Garbe J."/>
        </authorList>
    </citation>
    <scope>NUCLEOTIDE SEQUENCE</scope>
    <source>
        <strain evidence="1">Duluth1</strain>
        <tissue evidence="1">Whole animal</tissue>
    </source>
</reference>